<dbReference type="GO" id="GO:0031966">
    <property type="term" value="C:mitochondrial membrane"/>
    <property type="evidence" value="ECO:0007669"/>
    <property type="project" value="UniProtKB-SubCell"/>
</dbReference>
<dbReference type="HOGENOM" id="CLU_087356_5_0_1"/>
<dbReference type="EMBL" id="KB631761">
    <property type="protein sequence ID" value="ERL85905.1"/>
    <property type="molecule type" value="Genomic_DNA"/>
</dbReference>
<dbReference type="GO" id="GO:0097250">
    <property type="term" value="P:mitochondrial respirasome assembly"/>
    <property type="evidence" value="ECO:0007669"/>
    <property type="project" value="TreeGrafter"/>
</dbReference>
<dbReference type="EMBL" id="KB741246">
    <property type="protein sequence ID" value="ENN72078.1"/>
    <property type="molecule type" value="Genomic_DNA"/>
</dbReference>
<dbReference type="PANTHER" id="PTHR12297:SF18">
    <property type="entry name" value="HIG1 DOMAIN FAMILY MEMBER 2A"/>
    <property type="match status" value="1"/>
</dbReference>
<evidence type="ECO:0000256" key="5">
    <source>
        <dbReference type="SAM" id="Phobius"/>
    </source>
</evidence>
<evidence type="ECO:0000256" key="1">
    <source>
        <dbReference type="ARBA" id="ARBA00004325"/>
    </source>
</evidence>
<dbReference type="STRING" id="77166.N6T3F1"/>
<evidence type="ECO:0000259" key="6">
    <source>
        <dbReference type="PROSITE" id="PS51503"/>
    </source>
</evidence>
<dbReference type="Pfam" id="PF04588">
    <property type="entry name" value="HIG_1_N"/>
    <property type="match status" value="1"/>
</dbReference>
<dbReference type="Gene3D" id="6.10.140.1320">
    <property type="match status" value="1"/>
</dbReference>
<feature type="domain" description="HIG1" evidence="6">
    <location>
        <begin position="19"/>
        <end position="104"/>
    </location>
</feature>
<protein>
    <recommendedName>
        <fullName evidence="6">HIG1 domain-containing protein</fullName>
    </recommendedName>
</protein>
<evidence type="ECO:0000256" key="3">
    <source>
        <dbReference type="ARBA" id="ARBA00022989"/>
    </source>
</evidence>
<dbReference type="OrthoDB" id="6604018at2759"/>
<dbReference type="Proteomes" id="UP000030742">
    <property type="component" value="Unassembled WGS sequence"/>
</dbReference>
<evidence type="ECO:0000256" key="4">
    <source>
        <dbReference type="ARBA" id="ARBA00023136"/>
    </source>
</evidence>
<name>N6T3F1_DENPD</name>
<feature type="transmembrane region" description="Helical" evidence="5">
    <location>
        <begin position="79"/>
        <end position="99"/>
    </location>
</feature>
<feature type="non-terminal residue" evidence="7">
    <location>
        <position position="1"/>
    </location>
</feature>
<dbReference type="InterPro" id="IPR050355">
    <property type="entry name" value="RCF1"/>
</dbReference>
<sequence length="104" mass="11368">MRSGPSAELTAEELAAFDWISLRTEMDAVASTETVLQKLCRKSAENPMVPIGAAATTLALGYGIWSFRNGRSKMSQYMMRTRVAAQGFTVLAIVLGYVYGLDKK</sequence>
<gene>
    <name evidence="9" type="primary">109543500</name>
    <name evidence="8" type="ORF">D910_03320</name>
    <name evidence="7" type="ORF">YQE_11264</name>
</gene>
<reference evidence="10 11" key="1">
    <citation type="journal article" date="2013" name="Genome Biol.">
        <title>Draft genome of the mountain pine beetle, Dendroctonus ponderosae Hopkins, a major forest pest.</title>
        <authorList>
            <person name="Keeling C.I."/>
            <person name="Yuen M.M."/>
            <person name="Liao N.Y."/>
            <person name="Docking T.R."/>
            <person name="Chan S.K."/>
            <person name="Taylor G.A."/>
            <person name="Palmquist D.L."/>
            <person name="Jackman S.D."/>
            <person name="Nguyen A."/>
            <person name="Li M."/>
            <person name="Henderson H."/>
            <person name="Janes J.K."/>
            <person name="Zhao Y."/>
            <person name="Pandoh P."/>
            <person name="Moore R."/>
            <person name="Sperling F.A."/>
            <person name="Huber D.P."/>
            <person name="Birol I."/>
            <person name="Jones S.J."/>
            <person name="Bohlmann J."/>
        </authorList>
    </citation>
    <scope>NUCLEOTIDE SEQUENCE</scope>
</reference>
<keyword evidence="4 5" id="KW-0472">Membrane</keyword>
<evidence type="ECO:0000313" key="7">
    <source>
        <dbReference type="EMBL" id="ENN72078.1"/>
    </source>
</evidence>
<evidence type="ECO:0000256" key="2">
    <source>
        <dbReference type="ARBA" id="ARBA00022692"/>
    </source>
</evidence>
<reference evidence="9" key="2">
    <citation type="submission" date="2024-08" db="UniProtKB">
        <authorList>
            <consortium name="EnsemblMetazoa"/>
        </authorList>
    </citation>
    <scope>IDENTIFICATION</scope>
</reference>
<dbReference type="OMA" id="FHRGHSQ"/>
<keyword evidence="10" id="KW-1185">Reference proteome</keyword>
<keyword evidence="2 5" id="KW-0812">Transmembrane</keyword>
<dbReference type="PROSITE" id="PS51503">
    <property type="entry name" value="HIG1"/>
    <property type="match status" value="1"/>
</dbReference>
<evidence type="ECO:0000313" key="10">
    <source>
        <dbReference type="Proteomes" id="UP000019118"/>
    </source>
</evidence>
<dbReference type="KEGG" id="dpa:109543500"/>
<dbReference type="InterPro" id="IPR007667">
    <property type="entry name" value="Hypoxia_induced_domain"/>
</dbReference>
<evidence type="ECO:0000313" key="9">
    <source>
        <dbReference type="EnsemblMetazoa" id="XP_019768796.1"/>
    </source>
</evidence>
<dbReference type="Proteomes" id="UP000019118">
    <property type="component" value="Unassembled WGS sequence"/>
</dbReference>
<feature type="transmembrane region" description="Helical" evidence="5">
    <location>
        <begin position="48"/>
        <end position="67"/>
    </location>
</feature>
<dbReference type="PANTHER" id="PTHR12297">
    <property type="entry name" value="HYPOXIA-INDUCBILE GENE 1 HIG1 -RELATED"/>
    <property type="match status" value="1"/>
</dbReference>
<evidence type="ECO:0000313" key="11">
    <source>
        <dbReference type="Proteomes" id="UP000030742"/>
    </source>
</evidence>
<keyword evidence="3 5" id="KW-1133">Transmembrane helix</keyword>
<accession>N6T3F1</accession>
<dbReference type="AlphaFoldDB" id="N6T3F1"/>
<organism evidence="7">
    <name type="scientific">Dendroctonus ponderosae</name>
    <name type="common">Mountain pine beetle</name>
    <dbReference type="NCBI Taxonomy" id="77166"/>
    <lineage>
        <taxon>Eukaryota</taxon>
        <taxon>Metazoa</taxon>
        <taxon>Ecdysozoa</taxon>
        <taxon>Arthropoda</taxon>
        <taxon>Hexapoda</taxon>
        <taxon>Insecta</taxon>
        <taxon>Pterygota</taxon>
        <taxon>Neoptera</taxon>
        <taxon>Endopterygota</taxon>
        <taxon>Coleoptera</taxon>
        <taxon>Polyphaga</taxon>
        <taxon>Cucujiformia</taxon>
        <taxon>Curculionidae</taxon>
        <taxon>Scolytinae</taxon>
        <taxon>Dendroctonus</taxon>
    </lineage>
</organism>
<comment type="subcellular location">
    <subcellularLocation>
        <location evidence="1">Mitochondrion membrane</location>
    </subcellularLocation>
</comment>
<dbReference type="EnsemblMetazoa" id="XM_019913237.1">
    <property type="protein sequence ID" value="XP_019768796.1"/>
    <property type="gene ID" value="LOC109543500"/>
</dbReference>
<evidence type="ECO:0000313" key="8">
    <source>
        <dbReference type="EMBL" id="ERL85905.1"/>
    </source>
</evidence>
<proteinExistence type="predicted"/>